<proteinExistence type="inferred from homology"/>
<comment type="similarity">
    <text evidence="2">Belongs to the Tdpoz family.</text>
</comment>
<dbReference type="PROSITE" id="PS50144">
    <property type="entry name" value="MATH"/>
    <property type="match status" value="1"/>
</dbReference>
<sequence length="587" mass="65703">MDSIVAKRSFFFSQPRKQRRSLQHIDVIVRLRHAKESVPNPKMMFKCGRILVRKLDRITHVLEFQSCGSIVTLILNDHVVYDHTTCHHLPQGLRISLFCRSTDNCKTGLKNSKCPLDILSSCFLSLGKKSIATNKKGRLFSAPAIHRTVAGHGRGWYLAGRSEDKGLNEDGGEATGSPAGSPEVRHVVVAGVTVLDGHNQCHCEMSGIYASAGVDAGYHLLIVKGYSRTKEFFPTGENITSGHFVVGGHDWLLEYYPNGLDPSCADYISVYLTLPYDSDVDEEDVEVKFSFSLINQVEKQMPMYIRGTKTYSFSSSVPMWGISKFVRRDALEQSPDLISDCFTIRCDIMVCKDPKTKDDAGGTLPDIHQHFSNLLDDKLGADVAFEVGGETSAAHRCVLAARSTVFRAQLFGPMKEGTATSSIIQIKDMEAKVFRALLSFVYTDSFPEMYKDIMEENHMIDFEEQEQADEAVDDEMSEAVEPGQEEHEIWLQDLLVAADRYDLQRLKFICEKRLSECIGVNSVAATLALAEKHHCHGLKEACLEFIQVQSPSRLKRVMATSGWEHIITTYPSVLNEFIAKLIASRRK</sequence>
<dbReference type="SMART" id="SM00225">
    <property type="entry name" value="BTB"/>
    <property type="match status" value="1"/>
</dbReference>
<dbReference type="SUPFAM" id="SSF49599">
    <property type="entry name" value="TRAF domain-like"/>
    <property type="match status" value="1"/>
</dbReference>
<dbReference type="InterPro" id="IPR008974">
    <property type="entry name" value="TRAF-like"/>
</dbReference>
<dbReference type="InterPro" id="IPR045005">
    <property type="entry name" value="BPM1-6"/>
</dbReference>
<dbReference type="InterPro" id="IPR056423">
    <property type="entry name" value="BACK_BPM_SPOP"/>
</dbReference>
<organism evidence="3">
    <name type="scientific">Triticum urartu</name>
    <name type="common">Red wild einkorn</name>
    <name type="synonym">Crithodium urartu</name>
    <dbReference type="NCBI Taxonomy" id="4572"/>
    <lineage>
        <taxon>Eukaryota</taxon>
        <taxon>Viridiplantae</taxon>
        <taxon>Streptophyta</taxon>
        <taxon>Embryophyta</taxon>
        <taxon>Tracheophyta</taxon>
        <taxon>Spermatophyta</taxon>
        <taxon>Magnoliopsida</taxon>
        <taxon>Liliopsida</taxon>
        <taxon>Poales</taxon>
        <taxon>Poaceae</taxon>
        <taxon>BOP clade</taxon>
        <taxon>Pooideae</taxon>
        <taxon>Triticodae</taxon>
        <taxon>Triticeae</taxon>
        <taxon>Triticinae</taxon>
        <taxon>Triticum</taxon>
    </lineage>
</organism>
<dbReference type="GO" id="GO:0016567">
    <property type="term" value="P:protein ubiquitination"/>
    <property type="evidence" value="ECO:0007669"/>
    <property type="project" value="InterPro"/>
</dbReference>
<accession>M7YKB2</accession>
<dbReference type="Pfam" id="PF22486">
    <property type="entry name" value="MATH_2"/>
    <property type="match status" value="1"/>
</dbReference>
<dbReference type="OMA" id="ACTEFTS"/>
<reference evidence="3" key="1">
    <citation type="journal article" date="2013" name="Nature">
        <title>Draft genome of the wheat A-genome progenitor Triticum urartu.</title>
        <authorList>
            <person name="Ling H.Q."/>
            <person name="Zhao S."/>
            <person name="Liu D."/>
            <person name="Wang J."/>
            <person name="Sun H."/>
            <person name="Zhang C."/>
            <person name="Fan H."/>
            <person name="Li D."/>
            <person name="Dong L."/>
            <person name="Tao Y."/>
            <person name="Gao C."/>
            <person name="Wu H."/>
            <person name="Li Y."/>
            <person name="Cui Y."/>
            <person name="Guo X."/>
            <person name="Zheng S."/>
            <person name="Wang B."/>
            <person name="Yu K."/>
            <person name="Liang Q."/>
            <person name="Yang W."/>
            <person name="Lou X."/>
            <person name="Chen J."/>
            <person name="Feng M."/>
            <person name="Jian J."/>
            <person name="Zhang X."/>
            <person name="Luo G."/>
            <person name="Jiang Y."/>
            <person name="Liu J."/>
            <person name="Wang Z."/>
            <person name="Sha Y."/>
            <person name="Zhang B."/>
            <person name="Wu H."/>
            <person name="Tang D."/>
            <person name="Shen Q."/>
            <person name="Xue P."/>
            <person name="Zou S."/>
            <person name="Wang X."/>
            <person name="Liu X."/>
            <person name="Wang F."/>
            <person name="Yang Y."/>
            <person name="An X."/>
            <person name="Dong Z."/>
            <person name="Zhang K."/>
            <person name="Zhang X."/>
            <person name="Luo M.C."/>
            <person name="Dvorak J."/>
            <person name="Tong Y."/>
            <person name="Wang J."/>
            <person name="Yang H."/>
            <person name="Li Z."/>
            <person name="Wang D."/>
            <person name="Zhang A."/>
            <person name="Wang J."/>
        </authorList>
    </citation>
    <scope>NUCLEOTIDE SEQUENCE</scope>
</reference>
<dbReference type="PANTHER" id="PTHR26379">
    <property type="entry name" value="BTB/POZ AND MATH DOMAIN-CONTAINING PROTEIN 1"/>
    <property type="match status" value="1"/>
</dbReference>
<dbReference type="Pfam" id="PF00651">
    <property type="entry name" value="BTB"/>
    <property type="match status" value="1"/>
</dbReference>
<dbReference type="PANTHER" id="PTHR26379:SF295">
    <property type="entry name" value="OS10G0429651 PROTEIN"/>
    <property type="match status" value="1"/>
</dbReference>
<dbReference type="InterPro" id="IPR011333">
    <property type="entry name" value="SKP1/BTB/POZ_sf"/>
</dbReference>
<gene>
    <name evidence="3" type="ORF">TRIUR3_12132</name>
</gene>
<evidence type="ECO:0000256" key="1">
    <source>
        <dbReference type="ARBA" id="ARBA00004906"/>
    </source>
</evidence>
<name>M7YKB2_TRIUA</name>
<evidence type="ECO:0000313" key="3">
    <source>
        <dbReference type="EMBL" id="EMS47702.1"/>
    </source>
</evidence>
<comment type="pathway">
    <text evidence="1">Protein modification; protein ubiquitination.</text>
</comment>
<evidence type="ECO:0000256" key="2">
    <source>
        <dbReference type="ARBA" id="ARBA00010846"/>
    </source>
</evidence>
<dbReference type="Gene3D" id="2.60.210.10">
    <property type="entry name" value="Apoptosis, Tumor Necrosis Factor Receptor Associated Protein 2, Chain A"/>
    <property type="match status" value="1"/>
</dbReference>
<dbReference type="eggNOG" id="KOG1987">
    <property type="taxonomic scope" value="Eukaryota"/>
</dbReference>
<protein>
    <submittedName>
        <fullName evidence="3">BTB/POZ and MATH domain-containing protein 3</fullName>
    </submittedName>
</protein>
<dbReference type="STRING" id="4572.M7YKB2"/>
<dbReference type="InterPro" id="IPR002083">
    <property type="entry name" value="MATH/TRAF_dom"/>
</dbReference>
<dbReference type="PROSITE" id="PS50097">
    <property type="entry name" value="BTB"/>
    <property type="match status" value="1"/>
</dbReference>
<dbReference type="SUPFAM" id="SSF54695">
    <property type="entry name" value="POZ domain"/>
    <property type="match status" value="1"/>
</dbReference>
<dbReference type="Pfam" id="PF24570">
    <property type="entry name" value="BACK_BPM_SPOP"/>
    <property type="match status" value="1"/>
</dbReference>
<dbReference type="AlphaFoldDB" id="M7YKB2"/>
<dbReference type="CDD" id="cd00121">
    <property type="entry name" value="MATH"/>
    <property type="match status" value="1"/>
</dbReference>
<dbReference type="Gene3D" id="1.25.40.420">
    <property type="match status" value="1"/>
</dbReference>
<dbReference type="InterPro" id="IPR000210">
    <property type="entry name" value="BTB/POZ_dom"/>
</dbReference>
<dbReference type="EMBL" id="KD257032">
    <property type="protein sequence ID" value="EMS47702.1"/>
    <property type="molecule type" value="Genomic_DNA"/>
</dbReference>
<dbReference type="Gene3D" id="3.30.710.10">
    <property type="entry name" value="Potassium Channel Kv1.1, Chain A"/>
    <property type="match status" value="1"/>
</dbReference>